<dbReference type="SUPFAM" id="SSF63829">
    <property type="entry name" value="Calcium-dependent phosphotriesterase"/>
    <property type="match status" value="1"/>
</dbReference>
<evidence type="ECO:0000256" key="1">
    <source>
        <dbReference type="SAM" id="SignalP"/>
    </source>
</evidence>
<dbReference type="AlphaFoldDB" id="A0A4T0P1V1"/>
<feature type="signal peptide" evidence="1">
    <location>
        <begin position="1"/>
        <end position="22"/>
    </location>
</feature>
<keyword evidence="1" id="KW-0732">Signal</keyword>
<feature type="chain" id="PRO_5020717798" evidence="1">
    <location>
        <begin position="23"/>
        <end position="391"/>
    </location>
</feature>
<proteinExistence type="predicted"/>
<dbReference type="Pfam" id="PF08450">
    <property type="entry name" value="SGL"/>
    <property type="match status" value="1"/>
</dbReference>
<dbReference type="Gene3D" id="2.120.10.30">
    <property type="entry name" value="TolB, C-terminal domain"/>
    <property type="match status" value="1"/>
</dbReference>
<feature type="domain" description="SMP-30/Gluconolactonase/LRE-like region" evidence="2">
    <location>
        <begin position="158"/>
        <end position="355"/>
    </location>
</feature>
<dbReference type="InterPro" id="IPR013658">
    <property type="entry name" value="SGL"/>
</dbReference>
<accession>A0A4T0P1V1</accession>
<dbReference type="InterPro" id="IPR011042">
    <property type="entry name" value="6-blade_b-propeller_TolB-like"/>
</dbReference>
<evidence type="ECO:0000313" key="4">
    <source>
        <dbReference type="Proteomes" id="UP000307169"/>
    </source>
</evidence>
<dbReference type="PANTHER" id="PTHR47064">
    <property type="entry name" value="PUTATIVE (AFU_ORTHOLOGUE AFUA_1G08990)-RELATED"/>
    <property type="match status" value="1"/>
</dbReference>
<dbReference type="Proteomes" id="UP000307169">
    <property type="component" value="Unassembled WGS sequence"/>
</dbReference>
<dbReference type="PANTHER" id="PTHR47064:SF2">
    <property type="entry name" value="SMP-30_GLUCONOLACTONASE_LRE-LIKE REGION DOMAIN-CONTAINING PROTEIN-RELATED"/>
    <property type="match status" value="1"/>
</dbReference>
<organism evidence="3 4">
    <name type="scientific">Wallemia mellicola</name>
    <dbReference type="NCBI Taxonomy" id="1708541"/>
    <lineage>
        <taxon>Eukaryota</taxon>
        <taxon>Fungi</taxon>
        <taxon>Dikarya</taxon>
        <taxon>Basidiomycota</taxon>
        <taxon>Wallemiomycotina</taxon>
        <taxon>Wallemiomycetes</taxon>
        <taxon>Wallemiales</taxon>
        <taxon>Wallemiaceae</taxon>
        <taxon>Wallemia</taxon>
    </lineage>
</organism>
<dbReference type="EMBL" id="SPRH01000005">
    <property type="protein sequence ID" value="TIC04006.1"/>
    <property type="molecule type" value="Genomic_DNA"/>
</dbReference>
<comment type="caution">
    <text evidence="3">The sequence shown here is derived from an EMBL/GenBank/DDBJ whole genome shotgun (WGS) entry which is preliminary data.</text>
</comment>
<evidence type="ECO:0000313" key="3">
    <source>
        <dbReference type="EMBL" id="TIC04006.1"/>
    </source>
</evidence>
<dbReference type="InterPro" id="IPR052988">
    <property type="entry name" value="Oryzine_lactonohydrolase"/>
</dbReference>
<evidence type="ECO:0000259" key="2">
    <source>
        <dbReference type="Pfam" id="PF08450"/>
    </source>
</evidence>
<sequence>MFNKLITKAALSFGLGVHTAQASSQVEDLSGPHAISQLVADRGFDTPFYINDDHSPKFQVFDEAFKNILGDNPSIQSIAKSYDPDFNAFHEAPLVRGDRVYFSSNAGDGGSGPDLNNRLFYINLKDIENNGVDTNITVTYVNPSDQIQMINGMQPYLDNSIIIATEGRENAGVAPGLFRYEPETNTTTPLLTSFYGRTFNSLNDLKIHSSNQIIFVDSLYGFLQDFSPFPQLPEMVYTFDINTGKVRPLASDFVHPNGIALSPDESVAYVTDTGAMNGTVNTHLPASIYAYDIINDGGFLTFRNRRLFAHALTGVPDGIHCDDQGNVWSGVGDGVSVWDKRGDLLGLINVGTTSANFVIVGDGLVIVLAETEMFAVRLDSSVNPAKLHYSE</sequence>
<reference evidence="3 4" key="1">
    <citation type="submission" date="2019-03" db="EMBL/GenBank/DDBJ databases">
        <title>Sequencing 25 genomes of Wallemia mellicola.</title>
        <authorList>
            <person name="Gostincar C."/>
        </authorList>
    </citation>
    <scope>NUCLEOTIDE SEQUENCE [LARGE SCALE GENOMIC DNA]</scope>
    <source>
        <strain evidence="3 4">EXF-1262</strain>
    </source>
</reference>
<gene>
    <name evidence="3" type="ORF">E3Q17_00659</name>
</gene>
<name>A0A4T0P1V1_9BASI</name>
<protein>
    <submittedName>
        <fullName evidence="3">Calcium-dependent phosphotriesterase</fullName>
    </submittedName>
</protein>